<keyword evidence="7" id="KW-1185">Reference proteome</keyword>
<dbReference type="STRING" id="436010.A0A166N2Q3"/>
<evidence type="ECO:0000259" key="5">
    <source>
        <dbReference type="PROSITE" id="PS50865"/>
    </source>
</evidence>
<reference evidence="6 7" key="1">
    <citation type="journal article" date="2016" name="Mol. Biol. Evol.">
        <title>Comparative Genomics of Early-Diverging Mushroom-Forming Fungi Provides Insights into the Origins of Lignocellulose Decay Capabilities.</title>
        <authorList>
            <person name="Nagy L.G."/>
            <person name="Riley R."/>
            <person name="Tritt A."/>
            <person name="Adam C."/>
            <person name="Daum C."/>
            <person name="Floudas D."/>
            <person name="Sun H."/>
            <person name="Yadav J.S."/>
            <person name="Pangilinan J."/>
            <person name="Larsson K.H."/>
            <person name="Matsuura K."/>
            <person name="Barry K."/>
            <person name="Labutti K."/>
            <person name="Kuo R."/>
            <person name="Ohm R.A."/>
            <person name="Bhattacharya S.S."/>
            <person name="Shirouzu T."/>
            <person name="Yoshinaga Y."/>
            <person name="Martin F.M."/>
            <person name="Grigoriev I.V."/>
            <person name="Hibbett D.S."/>
        </authorList>
    </citation>
    <scope>NUCLEOTIDE SEQUENCE [LARGE SCALE GENOMIC DNA]</scope>
    <source>
        <strain evidence="6 7">CBS 109695</strain>
    </source>
</reference>
<feature type="domain" description="MYND-type" evidence="5">
    <location>
        <begin position="40"/>
        <end position="93"/>
    </location>
</feature>
<sequence>MSIYGPFAQFYMSARKMEAAERSGKPEDLRKLDFSLAPQCIKCNKLCIDSSTGQFKTMCCRGCLAIVYCGRTCQRADWKTPGVPSVPFHKNMCSKNKEYMKRLPHFRAVLEQFSWSRVEKDGTFPLGLIKARLGVLGAGGAQFGYWSGPGGQQSHDSSAYEISKPSGPEFSMRSKEYMHGDIMLGKEWPSHVKMWKIDEKHIPRIVFTDEHPCPRKVAAGDIKDWSGWYEWRGLTLDSPAALLMDVPLSVYHLLVNVLRVVRTDSTPEYRQSLKVHYIGAEYEINLLPLFSELALLLPNTDIELLIFGKPAHDLAHKARKSHPGSIASNDIVWSYTAPLECGGGSINIRLYSKAENWTRSALGATKLEHVPDAMVGLNAGILNYRSWRDPILMSAFESIPFAVTEYAEESSDQTTETARSMSEKFLEAFGPGSQYYRDIPAPREHPVTVNPFHRPGQRGLPIVRMPNVYNGFVVPLVTRG</sequence>
<keyword evidence="2 4" id="KW-0863">Zinc-finger</keyword>
<organism evidence="6 7">
    <name type="scientific">Athelia psychrophila</name>
    <dbReference type="NCBI Taxonomy" id="1759441"/>
    <lineage>
        <taxon>Eukaryota</taxon>
        <taxon>Fungi</taxon>
        <taxon>Dikarya</taxon>
        <taxon>Basidiomycota</taxon>
        <taxon>Agaricomycotina</taxon>
        <taxon>Agaricomycetes</taxon>
        <taxon>Agaricomycetidae</taxon>
        <taxon>Atheliales</taxon>
        <taxon>Atheliaceae</taxon>
        <taxon>Athelia</taxon>
    </lineage>
</organism>
<dbReference type="EMBL" id="KV417525">
    <property type="protein sequence ID" value="KZP24589.1"/>
    <property type="molecule type" value="Genomic_DNA"/>
</dbReference>
<keyword evidence="3" id="KW-0862">Zinc</keyword>
<protein>
    <recommendedName>
        <fullName evidence="5">MYND-type domain-containing protein</fullName>
    </recommendedName>
</protein>
<evidence type="ECO:0000256" key="3">
    <source>
        <dbReference type="ARBA" id="ARBA00022833"/>
    </source>
</evidence>
<evidence type="ECO:0000313" key="6">
    <source>
        <dbReference type="EMBL" id="KZP24589.1"/>
    </source>
</evidence>
<dbReference type="GO" id="GO:0008270">
    <property type="term" value="F:zinc ion binding"/>
    <property type="evidence" value="ECO:0007669"/>
    <property type="project" value="UniProtKB-KW"/>
</dbReference>
<dbReference type="SUPFAM" id="SSF144232">
    <property type="entry name" value="HIT/MYND zinc finger-like"/>
    <property type="match status" value="1"/>
</dbReference>
<dbReference type="PANTHER" id="PTHR47570">
    <property type="entry name" value="ZINC ION BINDING PROTEIN"/>
    <property type="match status" value="1"/>
</dbReference>
<name>A0A166N2Q3_9AGAM</name>
<dbReference type="AlphaFoldDB" id="A0A166N2Q3"/>
<dbReference type="Proteomes" id="UP000076532">
    <property type="component" value="Unassembled WGS sequence"/>
</dbReference>
<gene>
    <name evidence="6" type="ORF">FIBSPDRAFT_918746</name>
</gene>
<evidence type="ECO:0000256" key="2">
    <source>
        <dbReference type="ARBA" id="ARBA00022771"/>
    </source>
</evidence>
<dbReference type="Pfam" id="PF01753">
    <property type="entry name" value="zf-MYND"/>
    <property type="match status" value="1"/>
</dbReference>
<dbReference type="Gene3D" id="6.10.140.2220">
    <property type="match status" value="1"/>
</dbReference>
<dbReference type="PANTHER" id="PTHR47570:SF1">
    <property type="entry name" value="ZINC ION BINDING PROTEIN"/>
    <property type="match status" value="1"/>
</dbReference>
<accession>A0A166N2Q3</accession>
<dbReference type="InterPro" id="IPR046824">
    <property type="entry name" value="Mss51-like_C"/>
</dbReference>
<dbReference type="InterPro" id="IPR002893">
    <property type="entry name" value="Znf_MYND"/>
</dbReference>
<dbReference type="PROSITE" id="PS50865">
    <property type="entry name" value="ZF_MYND_2"/>
    <property type="match status" value="1"/>
</dbReference>
<evidence type="ECO:0000313" key="7">
    <source>
        <dbReference type="Proteomes" id="UP000076532"/>
    </source>
</evidence>
<evidence type="ECO:0000256" key="4">
    <source>
        <dbReference type="PROSITE-ProRule" id="PRU00134"/>
    </source>
</evidence>
<dbReference type="Pfam" id="PF20179">
    <property type="entry name" value="MSS51_C"/>
    <property type="match status" value="1"/>
</dbReference>
<keyword evidence="1" id="KW-0479">Metal-binding</keyword>
<dbReference type="OrthoDB" id="432970at2759"/>
<proteinExistence type="predicted"/>
<evidence type="ECO:0000256" key="1">
    <source>
        <dbReference type="ARBA" id="ARBA00022723"/>
    </source>
</evidence>